<proteinExistence type="predicted"/>
<evidence type="ECO:0000313" key="1">
    <source>
        <dbReference type="EMBL" id="GAD30072.1"/>
    </source>
</evidence>
<accession>A0A0U1P640</accession>
<dbReference type="EMBL" id="DF196819">
    <property type="protein sequence ID" value="GAD30072.1"/>
    <property type="molecule type" value="Genomic_DNA"/>
</dbReference>
<name>A0A0U1P640_PHOLE</name>
<dbReference type="HOGENOM" id="CLU_3156082_0_0_6"/>
<gene>
    <name evidence="1" type="ORF">PLEI_1727</name>
</gene>
<dbReference type="Proteomes" id="UP000030675">
    <property type="component" value="Unassembled WGS sequence"/>
</dbReference>
<evidence type="ECO:0000313" key="2">
    <source>
        <dbReference type="Proteomes" id="UP000030675"/>
    </source>
</evidence>
<reference evidence="2" key="1">
    <citation type="submission" date="2012-12" db="EMBL/GenBank/DDBJ databases">
        <title>Genome Sequence of Photobacterium leiognathi lrivu.4.1.</title>
        <authorList>
            <person name="Urbanczyk H."/>
            <person name="Ogura Y."/>
            <person name="Hayashi T."/>
            <person name="Dunlap P.V."/>
        </authorList>
    </citation>
    <scope>NUCLEOTIDE SEQUENCE [LARGE SCALE GENOMIC DNA]</scope>
    <source>
        <strain evidence="2">lrivu.4.1</strain>
    </source>
</reference>
<dbReference type="AlphaFoldDB" id="A0A0U1P640"/>
<organism evidence="1 2">
    <name type="scientific">Photobacterium leiognathi lrivu.4.1</name>
    <dbReference type="NCBI Taxonomy" id="1248232"/>
    <lineage>
        <taxon>Bacteria</taxon>
        <taxon>Pseudomonadati</taxon>
        <taxon>Pseudomonadota</taxon>
        <taxon>Gammaproteobacteria</taxon>
        <taxon>Vibrionales</taxon>
        <taxon>Vibrionaceae</taxon>
        <taxon>Photobacterium</taxon>
    </lineage>
</organism>
<protein>
    <submittedName>
        <fullName evidence="1">Uncharacterized protein</fullName>
    </submittedName>
</protein>
<sequence>MTKDIEFRFCDNGKTAFLPTIFLQLADLFHAVTFLKETSFTIESQQFG</sequence>